<dbReference type="EMBL" id="JAUQSY010000008">
    <property type="protein sequence ID" value="MDO7875782.1"/>
    <property type="molecule type" value="Genomic_DNA"/>
</dbReference>
<evidence type="ECO:0000256" key="1">
    <source>
        <dbReference type="SAM" id="SignalP"/>
    </source>
</evidence>
<organism evidence="2 3">
    <name type="scientific">Hymenobacter aranciens</name>
    <dbReference type="NCBI Taxonomy" id="3063996"/>
    <lineage>
        <taxon>Bacteria</taxon>
        <taxon>Pseudomonadati</taxon>
        <taxon>Bacteroidota</taxon>
        <taxon>Cytophagia</taxon>
        <taxon>Cytophagales</taxon>
        <taxon>Hymenobacteraceae</taxon>
        <taxon>Hymenobacter</taxon>
    </lineage>
</organism>
<evidence type="ECO:0000313" key="3">
    <source>
        <dbReference type="Proteomes" id="UP001176429"/>
    </source>
</evidence>
<gene>
    <name evidence="2" type="ORF">Q5H93_13645</name>
</gene>
<evidence type="ECO:0000313" key="2">
    <source>
        <dbReference type="EMBL" id="MDO7875782.1"/>
    </source>
</evidence>
<accession>A0ABT9BBZ3</accession>
<name>A0ABT9BBZ3_9BACT</name>
<feature type="chain" id="PRO_5046823999" evidence="1">
    <location>
        <begin position="32"/>
        <end position="305"/>
    </location>
</feature>
<comment type="caution">
    <text evidence="2">The sequence shown here is derived from an EMBL/GenBank/DDBJ whole genome shotgun (WGS) entry which is preliminary data.</text>
</comment>
<keyword evidence="1" id="KW-0732">Signal</keyword>
<sequence>MRKNYPPPATARLLWLALCLVALLRPGLTLAQFNHPQDTLFGCGTQRDTAQQRSIVLPNSSCTDWYGYSPEFYAKQGLPEIPIKKVRIMFHVYQKDDGTGNWQSPAQDGGLDEPILTGLLNGLTNFPTPGSPHFRGLNELYGQLDNVLLASGGGNQTVTPATGSDADTRIRFQLEGIRYYRSTELYDMSTGSPQGCIGSTGSQGQYCGRYYYKTVVTNTTDNQFGNGQLALTHDQQYNVLHIFWAEHPGVASTKVDAFGNLTSRYQSGGVAGNGWSIPAPYFTLRGQYWLVKHYQWGSIQGSLPG</sequence>
<dbReference type="Proteomes" id="UP001176429">
    <property type="component" value="Unassembled WGS sequence"/>
</dbReference>
<feature type="signal peptide" evidence="1">
    <location>
        <begin position="1"/>
        <end position="31"/>
    </location>
</feature>
<protein>
    <submittedName>
        <fullName evidence="2">Uncharacterized protein</fullName>
    </submittedName>
</protein>
<keyword evidence="3" id="KW-1185">Reference proteome</keyword>
<dbReference type="RefSeq" id="WP_305007104.1">
    <property type="nucleotide sequence ID" value="NZ_JAUQSY010000008.1"/>
</dbReference>
<proteinExistence type="predicted"/>
<reference evidence="2" key="1">
    <citation type="submission" date="2023-07" db="EMBL/GenBank/DDBJ databases">
        <authorList>
            <person name="Kim M.K."/>
        </authorList>
    </citation>
    <scope>NUCLEOTIDE SEQUENCE</scope>
    <source>
        <strain evidence="2">ASUV-10-1</strain>
    </source>
</reference>